<dbReference type="GO" id="GO:0043186">
    <property type="term" value="C:P granule"/>
    <property type="evidence" value="ECO:0007669"/>
    <property type="project" value="TreeGrafter"/>
</dbReference>
<keyword evidence="4" id="KW-1185">Reference proteome</keyword>
<dbReference type="GO" id="GO:0035194">
    <property type="term" value="P:regulatory ncRNA-mediated post-transcriptional gene silencing"/>
    <property type="evidence" value="ECO:0007669"/>
    <property type="project" value="TreeGrafter"/>
</dbReference>
<dbReference type="PANTHER" id="PTHR10887">
    <property type="entry name" value="DNA2/NAM7 HELICASE FAMILY"/>
    <property type="match status" value="1"/>
</dbReference>
<feature type="compositionally biased region" description="Polar residues" evidence="1">
    <location>
        <begin position="50"/>
        <end position="84"/>
    </location>
</feature>
<dbReference type="InterPro" id="IPR041677">
    <property type="entry name" value="DNA2/NAM7_AAA_11"/>
</dbReference>
<feature type="region of interest" description="Disordered" evidence="1">
    <location>
        <begin position="30"/>
        <end position="84"/>
    </location>
</feature>
<dbReference type="PANTHER" id="PTHR10887:SF322">
    <property type="entry name" value="HELICASE MOV-10"/>
    <property type="match status" value="1"/>
</dbReference>
<organism evidence="4 5">
    <name type="scientific">Panagrolaimus davidi</name>
    <dbReference type="NCBI Taxonomy" id="227884"/>
    <lineage>
        <taxon>Eukaryota</taxon>
        <taxon>Metazoa</taxon>
        <taxon>Ecdysozoa</taxon>
        <taxon>Nematoda</taxon>
        <taxon>Chromadorea</taxon>
        <taxon>Rhabditida</taxon>
        <taxon>Tylenchina</taxon>
        <taxon>Panagrolaimomorpha</taxon>
        <taxon>Panagrolaimoidea</taxon>
        <taxon>Panagrolaimidae</taxon>
        <taxon>Panagrolaimus</taxon>
    </lineage>
</organism>
<dbReference type="InterPro" id="IPR027417">
    <property type="entry name" value="P-loop_NTPase"/>
</dbReference>
<name>A0A914Q7Q8_9BILA</name>
<feature type="domain" description="DNA2/NAM7 helicase helicase" evidence="2">
    <location>
        <begin position="696"/>
        <end position="788"/>
    </location>
</feature>
<feature type="compositionally biased region" description="Basic and acidic residues" evidence="1">
    <location>
        <begin position="39"/>
        <end position="49"/>
    </location>
</feature>
<dbReference type="InterPro" id="IPR047187">
    <property type="entry name" value="SF1_C_Upf1"/>
</dbReference>
<evidence type="ECO:0000256" key="1">
    <source>
        <dbReference type="SAM" id="MobiDB-lite"/>
    </source>
</evidence>
<proteinExistence type="predicted"/>
<accession>A0A914Q7Q8</accession>
<evidence type="ECO:0000259" key="3">
    <source>
        <dbReference type="Pfam" id="PF13087"/>
    </source>
</evidence>
<dbReference type="WBParaSite" id="PDA_v2.g25067.t1">
    <property type="protein sequence ID" value="PDA_v2.g25067.t1"/>
    <property type="gene ID" value="PDA_v2.g25067"/>
</dbReference>
<dbReference type="AlphaFoldDB" id="A0A914Q7Q8"/>
<evidence type="ECO:0000313" key="4">
    <source>
        <dbReference type="Proteomes" id="UP000887578"/>
    </source>
</evidence>
<dbReference type="Pfam" id="PF13087">
    <property type="entry name" value="AAA_12"/>
    <property type="match status" value="1"/>
</dbReference>
<dbReference type="Pfam" id="PF13086">
    <property type="entry name" value="AAA_11"/>
    <property type="match status" value="2"/>
</dbReference>
<feature type="compositionally biased region" description="Basic residues" evidence="1">
    <location>
        <begin position="312"/>
        <end position="323"/>
    </location>
</feature>
<dbReference type="CDD" id="cd18808">
    <property type="entry name" value="SF1_C_Upf1"/>
    <property type="match status" value="1"/>
</dbReference>
<protein>
    <submittedName>
        <fullName evidence="5">RNA helicase</fullName>
    </submittedName>
</protein>
<dbReference type="Gene3D" id="3.40.50.300">
    <property type="entry name" value="P-loop containing nucleotide triphosphate hydrolases"/>
    <property type="match status" value="2"/>
</dbReference>
<feature type="region of interest" description="Disordered" evidence="1">
    <location>
        <begin position="306"/>
        <end position="351"/>
    </location>
</feature>
<evidence type="ECO:0000259" key="2">
    <source>
        <dbReference type="Pfam" id="PF13086"/>
    </source>
</evidence>
<feature type="domain" description="DNA2/NAM7 helicase-like C-terminal" evidence="3">
    <location>
        <begin position="905"/>
        <end position="1093"/>
    </location>
</feature>
<dbReference type="InterPro" id="IPR041679">
    <property type="entry name" value="DNA2/NAM7-like_C"/>
</dbReference>
<feature type="domain" description="DNA2/NAM7 helicase helicase" evidence="2">
    <location>
        <begin position="821"/>
        <end position="892"/>
    </location>
</feature>
<dbReference type="GO" id="GO:0004386">
    <property type="term" value="F:helicase activity"/>
    <property type="evidence" value="ECO:0007669"/>
    <property type="project" value="InterPro"/>
</dbReference>
<evidence type="ECO:0000313" key="5">
    <source>
        <dbReference type="WBParaSite" id="PDA_v2.g25067.t1"/>
    </source>
</evidence>
<dbReference type="SUPFAM" id="SSF52540">
    <property type="entry name" value="P-loop containing nucleoside triphosphate hydrolases"/>
    <property type="match status" value="1"/>
</dbReference>
<dbReference type="GO" id="GO:0005829">
    <property type="term" value="C:cytosol"/>
    <property type="evidence" value="ECO:0007669"/>
    <property type="project" value="TreeGrafter"/>
</dbReference>
<reference evidence="5" key="1">
    <citation type="submission" date="2022-11" db="UniProtKB">
        <authorList>
            <consortium name="WormBaseParasite"/>
        </authorList>
    </citation>
    <scope>IDENTIFICATION</scope>
</reference>
<dbReference type="InterPro" id="IPR045055">
    <property type="entry name" value="DNA2/NAM7-like"/>
</dbReference>
<sequence>MLCFRVIITKFSLIYYLQMFKKIKNLFRRGKSDTSNGKNDSKTESERTDTSSSNNGIIPNDLSLSSNDSTQTSHLTSHESSSNIDLNQEHNHISQKCQDNLIPTIQIPSSCTFTLPSTAVPELSSLKSNSNQDNTENVLPQFNVEPSLISDHETTPTLSSSIYSSSSSISDESLVTQSEEAVEKLFTVSHVVANIPGVKIYNITETLPPVNTYHIVPSASTSASTAKPDVLKMSNESEWLSLGGNSCVPLKANVKTGYSNKVKQQAEKPNTWATRVNSANQHNAKASMNQFQNRNQNLNKFTTVTQSQANNQKKKKSRNKNKKPQPISKIFEENNKKKRSRNNGGFVEWIDEPEGNEDDAFEMFEITLSIYNYYKSYGLIRENGMIFDPKNSNNEPIVSEFSYSTNISDSASDNDEENEGNEQKLRDKFHVKDKDFVFPKIYQDLLFVARITRKLSYNLLNQSPFDEEILNNLEMGFSDVYGAGQKLKVFNYLQLIQEILETDDCVAQGATVTIEDAQSKKLRRLFIQSKQTQIQVSDGKRINNVMVIKIPFQSNPNAENEALNGVVEKVTLMRQIYLIRDIDVAYGVEDAKYYKVRVAMTFPSENQGPTILIALLDEIVLKQLSELKGYTFSIFLVPNIEAANAILKSVDKIMKSLELTEKVFPTTAVYQRDIHTYKQLMSRDLDSLFYNSQKSFNQKQKEAIYAMTRPVNTTFLLFGPPGTGKSYIIAETVRQLLDPENQKTSTDRTILICTPSNMAADAIAEAIVDRKFLNVGEMFRLISICREAFTRNEKLDLCTKRTMVYDIDNELVCPVYDIPYAEVIRNYKVIICTLGSIPRLRNFVEPGHFSHIFVDEAGQAPEMDVWLAVGYLATKKTRIILAGDPKQLGPTTTVEVLYNKHYGFKTSLLARLMEQDTFMNDPRYLIQLTDNHRSHEGIVKISSELFYENSLVATKPAGHDSLCCLPFLQKLDFPILFHSVISGKEETSETQSRRNMAEVEVIVRYVTLCLKYVKSRDIGVVSPYKYQAESIRKRLNNKEITVETVEKFQGSERRVIIITTVRTSGNLGFMADDLRFNTSITRAKHLLIVVGNKSVFRTQLSWKRFMDYCAQNDSMVDGFNEDEKIANSLAHLL</sequence>
<dbReference type="Proteomes" id="UP000887578">
    <property type="component" value="Unplaced"/>
</dbReference>